<evidence type="ECO:0000313" key="6">
    <source>
        <dbReference type="EMBL" id="ADY51378.1"/>
    </source>
</evidence>
<organism evidence="6 7">
    <name type="scientific">Pseudopedobacter saltans (strain ATCC 51119 / DSM 12145 / JCM 21818 / CCUG 39354 / LMG 10337 / NBRC 100064 / NCIMB 13643)</name>
    <name type="common">Pedobacter saltans</name>
    <dbReference type="NCBI Taxonomy" id="762903"/>
    <lineage>
        <taxon>Bacteria</taxon>
        <taxon>Pseudomonadati</taxon>
        <taxon>Bacteroidota</taxon>
        <taxon>Sphingobacteriia</taxon>
        <taxon>Sphingobacteriales</taxon>
        <taxon>Sphingobacteriaceae</taxon>
        <taxon>Pseudopedobacter</taxon>
    </lineage>
</organism>
<dbReference type="InterPro" id="IPR050261">
    <property type="entry name" value="FrsA_esterase"/>
</dbReference>
<evidence type="ECO:0000256" key="1">
    <source>
        <dbReference type="ARBA" id="ARBA00022487"/>
    </source>
</evidence>
<dbReference type="STRING" id="762903.Pedsa_0806"/>
<dbReference type="KEGG" id="psn:Pedsa_0806"/>
<dbReference type="PANTHER" id="PTHR22946:SF8">
    <property type="entry name" value="ACETYL XYLAN ESTERASE DOMAIN-CONTAINING PROTEIN"/>
    <property type="match status" value="1"/>
</dbReference>
<evidence type="ECO:0000259" key="5">
    <source>
        <dbReference type="Pfam" id="PF22244"/>
    </source>
</evidence>
<feature type="domain" description="4-O-methyl-glucuronoyl methylesterase-like" evidence="5">
    <location>
        <begin position="257"/>
        <end position="316"/>
    </location>
</feature>
<proteinExistence type="predicted"/>
<keyword evidence="3" id="KW-0378">Hydrolase</keyword>
<protein>
    <recommendedName>
        <fullName evidence="5">4-O-methyl-glucuronoyl methylesterase-like domain-containing protein</fullName>
    </recommendedName>
</protein>
<feature type="chain" id="PRO_5003260230" description="4-O-methyl-glucuronoyl methylesterase-like domain-containing protein" evidence="4">
    <location>
        <begin position="23"/>
        <end position="476"/>
    </location>
</feature>
<dbReference type="OrthoDB" id="3668964at2"/>
<dbReference type="PANTHER" id="PTHR22946">
    <property type="entry name" value="DIENELACTONE HYDROLASE DOMAIN-CONTAINING PROTEIN-RELATED"/>
    <property type="match status" value="1"/>
</dbReference>
<dbReference type="Proteomes" id="UP000000310">
    <property type="component" value="Chromosome"/>
</dbReference>
<feature type="signal peptide" evidence="4">
    <location>
        <begin position="1"/>
        <end position="22"/>
    </location>
</feature>
<gene>
    <name evidence="6" type="ordered locus">Pedsa_0806</name>
</gene>
<keyword evidence="1" id="KW-0719">Serine esterase</keyword>
<accession>F0S980</accession>
<evidence type="ECO:0000313" key="7">
    <source>
        <dbReference type="Proteomes" id="UP000000310"/>
    </source>
</evidence>
<sequence length="476" mass="54164">MKFSFLTIIVVLFASYAKLVTAQSADEVYRQDLKKVLNEIERKYQVKLLYEEKNIKGKMVDYADWRYRKDISSTLDNVLLPLDMVWKAKGNGTYEIGKYEYFRKEFEEGKANLDKLLSFYPDQNSWEKRKSEIKDSILKVLGINPNASRKDLKVITTSRRIKDGYSVENVAIESFPGYYITGSLYKPLKKGQHPAILNPHGHFYNKIDPSIPDERGRYRPDMQYRCAALAKMGAVVFNYDMYSYGESVLQSGNKSYHKTGFALAIQTWNSIRVVDFLTSLQSVDKSRIGITGASGGGTQTFIATALDDRITASCPVVMVSSSFYGGCNCESGLPIHTSCGTNNAEITAMAAPRPQMVISDGNDWTKTVPTIEYPYLKKIYAFYSKDKLVQNVHLPEDNHDYGFSKRVPMYQFFANQFNLDLKAISDKKGNIDESGINIEKSDQQLVFANPSDIPVNMLRKHDDIVKSFQKYHNRKP</sequence>
<dbReference type="HOGENOM" id="CLU_028253_0_0_10"/>
<dbReference type="GO" id="GO:0052689">
    <property type="term" value="F:carboxylic ester hydrolase activity"/>
    <property type="evidence" value="ECO:0007669"/>
    <property type="project" value="UniProtKB-KW"/>
</dbReference>
<dbReference type="ESTHER" id="pedsd-f0s980">
    <property type="family name" value="Pectin_methylesterase"/>
</dbReference>
<reference evidence="7" key="2">
    <citation type="submission" date="2011-02" db="EMBL/GenBank/DDBJ databases">
        <title>The complete genome of Pedobacter saltans DSM 12145.</title>
        <authorList>
            <consortium name="US DOE Joint Genome Institute (JGI-PGF)"/>
            <person name="Lucas S."/>
            <person name="Copeland A."/>
            <person name="Lapidus A."/>
            <person name="Bruce D."/>
            <person name="Goodwin L."/>
            <person name="Pitluck S."/>
            <person name="Kyrpides N."/>
            <person name="Mavromatis K."/>
            <person name="Pagani I."/>
            <person name="Ivanova N."/>
            <person name="Ovchinnikova G."/>
            <person name="Lu M."/>
            <person name="Detter J.C."/>
            <person name="Han C."/>
            <person name="Land M."/>
            <person name="Hauser L."/>
            <person name="Markowitz V."/>
            <person name="Cheng J.-F."/>
            <person name="Hugenholtz P."/>
            <person name="Woyke T."/>
            <person name="Wu D."/>
            <person name="Tindall B."/>
            <person name="Pomrenke H.G."/>
            <person name="Brambilla E."/>
            <person name="Klenk H.-P."/>
            <person name="Eisen J.A."/>
        </authorList>
    </citation>
    <scope>NUCLEOTIDE SEQUENCE [LARGE SCALE GENOMIC DNA]</scope>
    <source>
        <strain evidence="7">ATCC 51119 / DSM 12145 / JCM 21818 / LMG 10337 / NBRC 100064 / NCIMB 13643</strain>
    </source>
</reference>
<dbReference type="EMBL" id="CP002545">
    <property type="protein sequence ID" value="ADY51378.1"/>
    <property type="molecule type" value="Genomic_DNA"/>
</dbReference>
<dbReference type="SUPFAM" id="SSF53474">
    <property type="entry name" value="alpha/beta-Hydrolases"/>
    <property type="match status" value="1"/>
</dbReference>
<keyword evidence="2 4" id="KW-0732">Signal</keyword>
<evidence type="ECO:0000256" key="2">
    <source>
        <dbReference type="ARBA" id="ARBA00022729"/>
    </source>
</evidence>
<dbReference type="RefSeq" id="WP_013631878.1">
    <property type="nucleotide sequence ID" value="NC_015177.1"/>
</dbReference>
<dbReference type="Pfam" id="PF22244">
    <property type="entry name" value="GCE_fung"/>
    <property type="match status" value="1"/>
</dbReference>
<evidence type="ECO:0000256" key="4">
    <source>
        <dbReference type="SAM" id="SignalP"/>
    </source>
</evidence>
<dbReference type="AlphaFoldDB" id="F0S980"/>
<dbReference type="InterPro" id="IPR054579">
    <property type="entry name" value="GCE-like_dom"/>
</dbReference>
<keyword evidence="7" id="KW-1185">Reference proteome</keyword>
<dbReference type="Gene3D" id="3.40.50.1820">
    <property type="entry name" value="alpha/beta hydrolase"/>
    <property type="match status" value="1"/>
</dbReference>
<dbReference type="eggNOG" id="COG1073">
    <property type="taxonomic scope" value="Bacteria"/>
</dbReference>
<evidence type="ECO:0000256" key="3">
    <source>
        <dbReference type="ARBA" id="ARBA00022801"/>
    </source>
</evidence>
<dbReference type="InterPro" id="IPR029058">
    <property type="entry name" value="AB_hydrolase_fold"/>
</dbReference>
<name>F0S980_PSESL</name>
<reference evidence="6 7" key="1">
    <citation type="journal article" date="2011" name="Stand. Genomic Sci.">
        <title>Complete genome sequence of the gliding, heparinolytic Pedobacter saltans type strain (113).</title>
        <authorList>
            <person name="Liolios K."/>
            <person name="Sikorski J."/>
            <person name="Lu M."/>
            <person name="Nolan M."/>
            <person name="Lapidus A."/>
            <person name="Lucas S."/>
            <person name="Hammon N."/>
            <person name="Deshpande S."/>
            <person name="Cheng J.F."/>
            <person name="Tapia R."/>
            <person name="Han C."/>
            <person name="Goodwin L."/>
            <person name="Pitluck S."/>
            <person name="Huntemann M."/>
            <person name="Ivanova N."/>
            <person name="Pagani I."/>
            <person name="Mavromatis K."/>
            <person name="Ovchinikova G."/>
            <person name="Pati A."/>
            <person name="Chen A."/>
            <person name="Palaniappan K."/>
            <person name="Land M."/>
            <person name="Hauser L."/>
            <person name="Brambilla E.M."/>
            <person name="Kotsyurbenko O."/>
            <person name="Rohde M."/>
            <person name="Tindall B.J."/>
            <person name="Abt B."/>
            <person name="Goker M."/>
            <person name="Detter J.C."/>
            <person name="Woyke T."/>
            <person name="Bristow J."/>
            <person name="Eisen J.A."/>
            <person name="Markowitz V."/>
            <person name="Hugenholtz P."/>
            <person name="Klenk H.P."/>
            <person name="Kyrpides N.C."/>
        </authorList>
    </citation>
    <scope>NUCLEOTIDE SEQUENCE [LARGE SCALE GENOMIC DNA]</scope>
    <source>
        <strain evidence="7">ATCC 51119 / DSM 12145 / JCM 21818 / LMG 10337 / NBRC 100064 / NCIMB 13643</strain>
    </source>
</reference>